<dbReference type="GO" id="GO:0018759">
    <property type="term" value="F:methenyltetrahydromethanopterin cyclohydrolase activity"/>
    <property type="evidence" value="ECO:0007669"/>
    <property type="project" value="UniProtKB-UniRule"/>
</dbReference>
<evidence type="ECO:0000256" key="7">
    <source>
        <dbReference type="ARBA" id="ARBA00022801"/>
    </source>
</evidence>
<dbReference type="Pfam" id="PF02289">
    <property type="entry name" value="MCH"/>
    <property type="match status" value="1"/>
</dbReference>
<dbReference type="Gene3D" id="3.30.1030.10">
    <property type="entry name" value="Methenyltetrahydromethanopterin Cyclohydrolase, Chain A, domain 2"/>
    <property type="match status" value="1"/>
</dbReference>
<comment type="catalytic activity">
    <reaction evidence="9 10">
        <text>5,10-methenyl-5,6,7,8-tetrahydromethanopterin + H2O = N(5)-formyl-5,6,7,8-tetrahydromethanopterin + H(+)</text>
        <dbReference type="Rhea" id="RHEA:19053"/>
        <dbReference type="ChEBI" id="CHEBI:15377"/>
        <dbReference type="ChEBI" id="CHEBI:15378"/>
        <dbReference type="ChEBI" id="CHEBI:58018"/>
        <dbReference type="ChEBI" id="CHEBI:58337"/>
        <dbReference type="EC" id="3.5.4.27"/>
    </reaction>
</comment>
<keyword evidence="5 10" id="KW-0963">Cytoplasm</keyword>
<comment type="caution">
    <text evidence="11">The sequence shown here is derived from an EMBL/GenBank/DDBJ whole genome shotgun (WGS) entry which is preliminary data.</text>
</comment>
<dbReference type="InterPro" id="IPR003209">
    <property type="entry name" value="METHMP_CycHdrlase"/>
</dbReference>
<comment type="subcellular location">
    <subcellularLocation>
        <location evidence="1 10">Cytoplasm</location>
    </subcellularLocation>
</comment>
<dbReference type="SUPFAM" id="SSF56199">
    <property type="entry name" value="Methenyltetrahydromethanopterin cyclohydrolase"/>
    <property type="match status" value="1"/>
</dbReference>
<sequence length="310" mass="32353">MESLNRMALELVDEALDFADELGIAADELDNGTTVFDFGHGVAGGYEAGLLLAEIQTAGLATVGTRMGTVADAPLPHVELTTDRPALALLCAQKAGWELSVEDYEGLGSGPARALVADEDVFARIGYGDDFDFGVLALEADALPTEQVAEHIADRAALPANSLFLLSVPTASLVGSVTVGARAAELATVRLVDLGYDPLDIRSVAADAPIPPVAGDETTALARTNDALAYGGRVHFTVAEDFERFADLPSTAADEYGTPFEAIFDDVDWSFADLPDGLFAPAQVTVDVVGGPTHTFGATDHAVLAESFEL</sequence>
<evidence type="ECO:0000256" key="8">
    <source>
        <dbReference type="ARBA" id="ARBA00030468"/>
    </source>
</evidence>
<dbReference type="GO" id="GO:0005737">
    <property type="term" value="C:cytoplasm"/>
    <property type="evidence" value="ECO:0007669"/>
    <property type="project" value="UniProtKB-SubCell"/>
</dbReference>
<evidence type="ECO:0000313" key="12">
    <source>
        <dbReference type="Proteomes" id="UP000011566"/>
    </source>
</evidence>
<comment type="function">
    <text evidence="10">Catalyzes the hydrolysis of methenyl-H(4)MPT(+) to 5-formyl-H(4)MPT.</text>
</comment>
<protein>
    <recommendedName>
        <fullName evidence="4 10">Methenyltetrahydromethanopterin cyclohydrolase</fullName>
        <ecNumber evidence="3 10">3.5.4.27</ecNumber>
    </recommendedName>
    <alternativeName>
        <fullName evidence="8 10">Methenyl-H4MPT cyclohydrolase</fullName>
    </alternativeName>
</protein>
<dbReference type="EC" id="3.5.4.27" evidence="3 10"/>
<organism evidence="11 12">
    <name type="scientific">Halococcus hamelinensis 100A6</name>
    <dbReference type="NCBI Taxonomy" id="1132509"/>
    <lineage>
        <taxon>Archaea</taxon>
        <taxon>Methanobacteriati</taxon>
        <taxon>Methanobacteriota</taxon>
        <taxon>Stenosarchaea group</taxon>
        <taxon>Halobacteria</taxon>
        <taxon>Halobacteriales</taxon>
        <taxon>Halococcaceae</taxon>
        <taxon>Halococcus</taxon>
    </lineage>
</organism>
<comment type="similarity">
    <text evidence="2 10">Belongs to the MCH family.</text>
</comment>
<evidence type="ECO:0000256" key="10">
    <source>
        <dbReference type="HAMAP-Rule" id="MF_00486"/>
    </source>
</evidence>
<dbReference type="OrthoDB" id="105468at2157"/>
<dbReference type="Gene3D" id="3.10.340.11">
    <property type="entry name" value="Methenyltetrahydromethanopterin Cyclohydrolase, Chain A, domain 1"/>
    <property type="match status" value="1"/>
</dbReference>
<evidence type="ECO:0000256" key="1">
    <source>
        <dbReference type="ARBA" id="ARBA00004496"/>
    </source>
</evidence>
<keyword evidence="7 10" id="KW-0378">Hydrolase</keyword>
<dbReference type="NCBIfam" id="TIGR03120">
    <property type="entry name" value="one_C_mch"/>
    <property type="match status" value="1"/>
</dbReference>
<dbReference type="PATRIC" id="fig|1132509.6.peg.388"/>
<evidence type="ECO:0000256" key="4">
    <source>
        <dbReference type="ARBA" id="ARBA00020597"/>
    </source>
</evidence>
<evidence type="ECO:0000313" key="11">
    <source>
        <dbReference type="EMBL" id="EMA41515.1"/>
    </source>
</evidence>
<evidence type="ECO:0000256" key="5">
    <source>
        <dbReference type="ARBA" id="ARBA00022490"/>
    </source>
</evidence>
<dbReference type="Proteomes" id="UP000011566">
    <property type="component" value="Unassembled WGS sequence"/>
</dbReference>
<keyword evidence="12" id="KW-1185">Reference proteome</keyword>
<keyword evidence="6 10" id="KW-0554">One-carbon metabolism</keyword>
<dbReference type="RefSeq" id="WP_007690208.1">
    <property type="nucleotide sequence ID" value="NZ_AJRK01000172.1"/>
</dbReference>
<accession>M0MAW8</accession>
<evidence type="ECO:0000256" key="2">
    <source>
        <dbReference type="ARBA" id="ARBA00006902"/>
    </source>
</evidence>
<dbReference type="EMBL" id="AOMB01000005">
    <property type="protein sequence ID" value="EMA41515.1"/>
    <property type="molecule type" value="Genomic_DNA"/>
</dbReference>
<dbReference type="AlphaFoldDB" id="M0MAW8"/>
<evidence type="ECO:0000256" key="9">
    <source>
        <dbReference type="ARBA" id="ARBA00048684"/>
    </source>
</evidence>
<evidence type="ECO:0000256" key="3">
    <source>
        <dbReference type="ARBA" id="ARBA00012765"/>
    </source>
</evidence>
<name>M0MAW8_9EURY</name>
<dbReference type="GO" id="GO:0006730">
    <property type="term" value="P:one-carbon metabolic process"/>
    <property type="evidence" value="ECO:0007669"/>
    <property type="project" value="UniProtKB-UniRule"/>
</dbReference>
<dbReference type="HAMAP" id="MF_00486">
    <property type="entry name" value="McH"/>
    <property type="match status" value="1"/>
</dbReference>
<gene>
    <name evidence="10" type="primary">mch</name>
    <name evidence="11" type="ORF">C447_01635</name>
</gene>
<dbReference type="eggNOG" id="arCOG02675">
    <property type="taxonomic scope" value="Archaea"/>
</dbReference>
<reference evidence="11 12" key="1">
    <citation type="journal article" date="2014" name="PLoS Genet.">
        <title>Phylogenetically driven sequencing of extremely halophilic archaea reveals strategies for static and dynamic osmo-response.</title>
        <authorList>
            <person name="Becker E.A."/>
            <person name="Seitzer P.M."/>
            <person name="Tritt A."/>
            <person name="Larsen D."/>
            <person name="Krusor M."/>
            <person name="Yao A.I."/>
            <person name="Wu D."/>
            <person name="Madern D."/>
            <person name="Eisen J.A."/>
            <person name="Darling A.E."/>
            <person name="Facciotti M.T."/>
        </authorList>
    </citation>
    <scope>NUCLEOTIDE SEQUENCE [LARGE SCALE GENOMIC DNA]</scope>
    <source>
        <strain evidence="11 12">100A6</strain>
    </source>
</reference>
<proteinExistence type="inferred from homology"/>
<evidence type="ECO:0000256" key="6">
    <source>
        <dbReference type="ARBA" id="ARBA00022563"/>
    </source>
</evidence>